<reference evidence="2 3" key="1">
    <citation type="submission" date="2018-11" db="EMBL/GenBank/DDBJ databases">
        <authorList>
            <person name="Li F."/>
        </authorList>
    </citation>
    <scope>NUCLEOTIDE SEQUENCE [LARGE SCALE GENOMIC DNA]</scope>
    <source>
        <strain evidence="2 3">KIS18-7</strain>
    </source>
</reference>
<dbReference type="Proteomes" id="UP000277094">
    <property type="component" value="Unassembled WGS sequence"/>
</dbReference>
<keyword evidence="1" id="KW-1133">Transmembrane helix</keyword>
<dbReference type="InterPro" id="IPR046737">
    <property type="entry name" value="DUF6629"/>
</dbReference>
<dbReference type="Pfam" id="PF20334">
    <property type="entry name" value="DUF6629"/>
    <property type="match status" value="1"/>
</dbReference>
<keyword evidence="1" id="KW-0812">Transmembrane</keyword>
<keyword evidence="3" id="KW-1185">Reference proteome</keyword>
<organism evidence="2 3">
    <name type="scientific">Nocardioides marmorisolisilvae</name>
    <dbReference type="NCBI Taxonomy" id="1542737"/>
    <lineage>
        <taxon>Bacteria</taxon>
        <taxon>Bacillati</taxon>
        <taxon>Actinomycetota</taxon>
        <taxon>Actinomycetes</taxon>
        <taxon>Propionibacteriales</taxon>
        <taxon>Nocardioidaceae</taxon>
        <taxon>Nocardioides</taxon>
    </lineage>
</organism>
<name>A0A3N0DPK1_9ACTN</name>
<feature type="transmembrane region" description="Helical" evidence="1">
    <location>
        <begin position="165"/>
        <end position="188"/>
    </location>
</feature>
<protein>
    <submittedName>
        <fullName evidence="2">Uncharacterized protein</fullName>
    </submittedName>
</protein>
<evidence type="ECO:0000256" key="1">
    <source>
        <dbReference type="SAM" id="Phobius"/>
    </source>
</evidence>
<feature type="transmembrane region" description="Helical" evidence="1">
    <location>
        <begin position="135"/>
        <end position="153"/>
    </location>
</feature>
<comment type="caution">
    <text evidence="2">The sequence shown here is derived from an EMBL/GenBank/DDBJ whole genome shotgun (WGS) entry which is preliminary data.</text>
</comment>
<gene>
    <name evidence="2" type="ORF">EFL95_16335</name>
</gene>
<feature type="transmembrane region" description="Helical" evidence="1">
    <location>
        <begin position="25"/>
        <end position="47"/>
    </location>
</feature>
<proteinExistence type="predicted"/>
<dbReference type="AlphaFoldDB" id="A0A3N0DPK1"/>
<feature type="transmembrane region" description="Helical" evidence="1">
    <location>
        <begin position="62"/>
        <end position="83"/>
    </location>
</feature>
<sequence length="242" mass="25911">MDLAAGTVITLVGIDALRRADRKELVPFAALPLLFGTHQLVETFVWWRLQGHVSQSCGDTASWVYVAIALLVVPIVVPIAVQATGVGAPPALGRLFIAAGVCAAMFDIVGMARGWDPQIQGHRIAYNVDVPLNPLPLGLYVIAACAPALLSRVRAMQLFGGTNLVVVALLVWLAQSALVSLWCVWAAFSSVLINISIRRLAASAPEHHRNSVEGWPWPPALWPRFPSTEVSSTSKNGADPCP</sequence>
<evidence type="ECO:0000313" key="3">
    <source>
        <dbReference type="Proteomes" id="UP000277094"/>
    </source>
</evidence>
<keyword evidence="1" id="KW-0472">Membrane</keyword>
<feature type="transmembrane region" description="Helical" evidence="1">
    <location>
        <begin position="95"/>
        <end position="115"/>
    </location>
</feature>
<evidence type="ECO:0000313" key="2">
    <source>
        <dbReference type="EMBL" id="RNL77578.1"/>
    </source>
</evidence>
<dbReference type="EMBL" id="RJSG01000003">
    <property type="protein sequence ID" value="RNL77578.1"/>
    <property type="molecule type" value="Genomic_DNA"/>
</dbReference>
<accession>A0A3N0DPK1</accession>